<dbReference type="InterPro" id="IPR007029">
    <property type="entry name" value="YHS_dom"/>
</dbReference>
<sequence>MAVDPVCHAEVDESRSPLRAVYHGRTYYFCSAACKAAFDRNAARYVEEGAPEQGGVNGSRAGLLPRH</sequence>
<dbReference type="RefSeq" id="WP_324717046.1">
    <property type="nucleotide sequence ID" value="NZ_CP141615.1"/>
</dbReference>
<feature type="region of interest" description="Disordered" evidence="1">
    <location>
        <begin position="48"/>
        <end position="67"/>
    </location>
</feature>
<feature type="domain" description="TRASH" evidence="2">
    <location>
        <begin position="4"/>
        <end position="42"/>
    </location>
</feature>
<dbReference type="InterPro" id="IPR009078">
    <property type="entry name" value="Ferritin-like_SF"/>
</dbReference>
<evidence type="ECO:0000313" key="3">
    <source>
        <dbReference type="EMBL" id="WRP17776.1"/>
    </source>
</evidence>
<evidence type="ECO:0000259" key="2">
    <source>
        <dbReference type="SMART" id="SM00746"/>
    </source>
</evidence>
<reference evidence="3 4" key="1">
    <citation type="journal article" date="2024" name="Front. Microbiol.">
        <title>Novel thermophilic genera Geochorda gen. nov. and Carboxydochorda gen. nov. from the deep terrestrial subsurface reveal the ecophysiological diversity in the class Limnochordia.</title>
        <authorList>
            <person name="Karnachuk O.V."/>
            <person name="Lukina A.P."/>
            <person name="Avakyan M.R."/>
            <person name="Kadnikov V.V."/>
            <person name="Begmatov S."/>
            <person name="Beletsky A.V."/>
            <person name="Vlasova K.G."/>
            <person name="Novikov A.A."/>
            <person name="Shcherbakova V.A."/>
            <person name="Mardanov A.V."/>
            <person name="Ravin N.V."/>
        </authorList>
    </citation>
    <scope>NUCLEOTIDE SEQUENCE [LARGE SCALE GENOMIC DNA]</scope>
    <source>
        <strain evidence="3 4">L945</strain>
    </source>
</reference>
<dbReference type="Pfam" id="PF04945">
    <property type="entry name" value="YHS"/>
    <property type="match status" value="1"/>
</dbReference>
<keyword evidence="4" id="KW-1185">Reference proteome</keyword>
<dbReference type="Proteomes" id="UP001332192">
    <property type="component" value="Chromosome"/>
</dbReference>
<organism evidence="3 4">
    <name type="scientific">Carboxydichorda subterranea</name>
    <dbReference type="NCBI Taxonomy" id="3109565"/>
    <lineage>
        <taxon>Bacteria</taxon>
        <taxon>Bacillati</taxon>
        <taxon>Bacillota</taxon>
        <taxon>Limnochordia</taxon>
        <taxon>Limnochordales</taxon>
        <taxon>Geochordaceae</taxon>
        <taxon>Carboxydichorda</taxon>
    </lineage>
</organism>
<dbReference type="SUPFAM" id="SSF47240">
    <property type="entry name" value="Ferritin-like"/>
    <property type="match status" value="1"/>
</dbReference>
<dbReference type="SMART" id="SM00746">
    <property type="entry name" value="TRASH"/>
    <property type="match status" value="1"/>
</dbReference>
<accession>A0ABZ1BZ47</accession>
<evidence type="ECO:0000256" key="1">
    <source>
        <dbReference type="SAM" id="MobiDB-lite"/>
    </source>
</evidence>
<gene>
    <name evidence="3" type="ORF">U7230_01840</name>
</gene>
<dbReference type="InterPro" id="IPR011017">
    <property type="entry name" value="TRASH_dom"/>
</dbReference>
<dbReference type="InterPro" id="IPR012348">
    <property type="entry name" value="RNR-like"/>
</dbReference>
<proteinExistence type="predicted"/>
<dbReference type="EMBL" id="CP141615">
    <property type="protein sequence ID" value="WRP17776.1"/>
    <property type="molecule type" value="Genomic_DNA"/>
</dbReference>
<name>A0ABZ1BZ47_9FIRM</name>
<evidence type="ECO:0000313" key="4">
    <source>
        <dbReference type="Proteomes" id="UP001332192"/>
    </source>
</evidence>
<protein>
    <submittedName>
        <fullName evidence="3">YHS domain-containing protein</fullName>
    </submittedName>
</protein>
<dbReference type="Gene3D" id="1.10.620.20">
    <property type="entry name" value="Ribonucleotide Reductase, subunit A"/>
    <property type="match status" value="1"/>
</dbReference>